<organism evidence="2">
    <name type="scientific">Oceanithermus profundus</name>
    <dbReference type="NCBI Taxonomy" id="187137"/>
    <lineage>
        <taxon>Bacteria</taxon>
        <taxon>Thermotogati</taxon>
        <taxon>Deinococcota</taxon>
        <taxon>Deinococci</taxon>
        <taxon>Thermales</taxon>
        <taxon>Thermaceae</taxon>
        <taxon>Oceanithermus</taxon>
    </lineage>
</organism>
<dbReference type="PANTHER" id="PTHR42663:SF6">
    <property type="entry name" value="HYDROLASE C777.06C-RELATED"/>
    <property type="match status" value="1"/>
</dbReference>
<sequence>MRPLILGSAGSQPTPKAGCGCRLCTLARREGGRAVRTGPSLYLPEANLLIDTPEEANLQLTGHDLAPRRVAWTHAHPDHAAGLRVVQFLAQASGKPVEGWLPRPLYPVLAERYPLAYLVDAGHLELHLVAPDRPFELGGVRVTPLAHALEEPVFAYLFESDRGRGLYAPDHLRSLPLPEGPLDWAVVQMPIPPLDALPFELPPEHEAWRSFYTFDEALEAWRGRTRRLVFTHVYESVGMTPEELDAVAARAGGWVGFAHDGMEIAPEPAYDAAARLEAFRAEQARIEAAYADDPKRMRAELRRLWQRFKPRS</sequence>
<protein>
    <submittedName>
        <fullName evidence="2">MBL fold metallo-hydrolase</fullName>
    </submittedName>
</protein>
<dbReference type="Pfam" id="PF12706">
    <property type="entry name" value="Lactamase_B_2"/>
    <property type="match status" value="1"/>
</dbReference>
<gene>
    <name evidence="2" type="ORF">ENJ85_03085</name>
</gene>
<dbReference type="PANTHER" id="PTHR42663">
    <property type="entry name" value="HYDROLASE C777.06C-RELATED-RELATED"/>
    <property type="match status" value="1"/>
</dbReference>
<name>A0A7C5WW86_9DEIN</name>
<dbReference type="InterPro" id="IPR036866">
    <property type="entry name" value="RibonucZ/Hydroxyglut_hydro"/>
</dbReference>
<dbReference type="EMBL" id="DRNZ01000194">
    <property type="protein sequence ID" value="HHO58136.1"/>
    <property type="molecule type" value="Genomic_DNA"/>
</dbReference>
<dbReference type="AlphaFoldDB" id="A0A7C5WW86"/>
<proteinExistence type="predicted"/>
<dbReference type="Gene3D" id="3.60.15.10">
    <property type="entry name" value="Ribonuclease Z/Hydroxyacylglutathione hydrolase-like"/>
    <property type="match status" value="1"/>
</dbReference>
<dbReference type="Proteomes" id="UP000886105">
    <property type="component" value="Unassembled WGS sequence"/>
</dbReference>
<reference evidence="2" key="1">
    <citation type="journal article" date="2020" name="mSystems">
        <title>Genome- and Community-Level Interaction Insights into Carbon Utilization and Element Cycling Functions of Hydrothermarchaeota in Hydrothermal Sediment.</title>
        <authorList>
            <person name="Zhou Z."/>
            <person name="Liu Y."/>
            <person name="Xu W."/>
            <person name="Pan J."/>
            <person name="Luo Z.H."/>
            <person name="Li M."/>
        </authorList>
    </citation>
    <scope>NUCLEOTIDE SEQUENCE [LARGE SCALE GENOMIC DNA]</scope>
    <source>
        <strain evidence="2">HyVt-523</strain>
    </source>
</reference>
<evidence type="ECO:0000313" key="2">
    <source>
        <dbReference type="EMBL" id="HHO58136.1"/>
    </source>
</evidence>
<dbReference type="InterPro" id="IPR001279">
    <property type="entry name" value="Metallo-B-lactamas"/>
</dbReference>
<accession>A0A7C5WW86</accession>
<comment type="caution">
    <text evidence="2">The sequence shown here is derived from an EMBL/GenBank/DDBJ whole genome shotgun (WGS) entry which is preliminary data.</text>
</comment>
<dbReference type="SUPFAM" id="SSF56281">
    <property type="entry name" value="Metallo-hydrolase/oxidoreductase"/>
    <property type="match status" value="1"/>
</dbReference>
<evidence type="ECO:0000259" key="1">
    <source>
        <dbReference type="Pfam" id="PF12706"/>
    </source>
</evidence>
<feature type="domain" description="Metallo-beta-lactamase" evidence="1">
    <location>
        <begin position="67"/>
        <end position="170"/>
    </location>
</feature>